<evidence type="ECO:0000313" key="5">
    <source>
        <dbReference type="Proteomes" id="UP000317940"/>
    </source>
</evidence>
<keyword evidence="5" id="KW-1185">Reference proteome</keyword>
<keyword evidence="2" id="KW-0472">Membrane</keyword>
<dbReference type="RefSeq" id="WP_145907015.1">
    <property type="nucleotide sequence ID" value="NZ_BAAAMZ010000003.1"/>
</dbReference>
<dbReference type="AlphaFoldDB" id="A0A561UNT6"/>
<dbReference type="Proteomes" id="UP000317940">
    <property type="component" value="Unassembled WGS sequence"/>
</dbReference>
<evidence type="ECO:0008006" key="6">
    <source>
        <dbReference type="Google" id="ProtNLM"/>
    </source>
</evidence>
<feature type="compositionally biased region" description="Basic and acidic residues" evidence="1">
    <location>
        <begin position="43"/>
        <end position="113"/>
    </location>
</feature>
<feature type="chain" id="PRO_5021900390" description="LPXTG-motif cell wall-anchored protein" evidence="3">
    <location>
        <begin position="27"/>
        <end position="160"/>
    </location>
</feature>
<sequence length="160" mass="16866">MRRAHHLVAAGLTAAALSLAPTTAFADTTPGAPADHPVVTTQPDDRRTDDHKADDQKADDHKADDQKADSKDRSDRDKDHGDRDRDRDHGTPGDRDRDHDHGMSGDHDGEHRPHGGVHTGGGFGALTADHSLATGGVLLAGGLVVGALALRRRKPAPSQA</sequence>
<dbReference type="EMBL" id="VIWT01000001">
    <property type="protein sequence ID" value="TWG00994.1"/>
    <property type="molecule type" value="Genomic_DNA"/>
</dbReference>
<keyword evidence="3" id="KW-0732">Signal</keyword>
<name>A0A561UNT6_9ACTN</name>
<gene>
    <name evidence="4" type="ORF">FHX73_114875</name>
</gene>
<feature type="signal peptide" evidence="3">
    <location>
        <begin position="1"/>
        <end position="26"/>
    </location>
</feature>
<keyword evidence="2" id="KW-1133">Transmembrane helix</keyword>
<evidence type="ECO:0000256" key="3">
    <source>
        <dbReference type="SAM" id="SignalP"/>
    </source>
</evidence>
<keyword evidence="2" id="KW-0812">Transmembrane</keyword>
<feature type="transmembrane region" description="Helical" evidence="2">
    <location>
        <begin position="132"/>
        <end position="150"/>
    </location>
</feature>
<evidence type="ECO:0000256" key="2">
    <source>
        <dbReference type="SAM" id="Phobius"/>
    </source>
</evidence>
<feature type="region of interest" description="Disordered" evidence="1">
    <location>
        <begin position="24"/>
        <end position="128"/>
    </location>
</feature>
<evidence type="ECO:0000313" key="4">
    <source>
        <dbReference type="EMBL" id="TWG00994.1"/>
    </source>
</evidence>
<evidence type="ECO:0000256" key="1">
    <source>
        <dbReference type="SAM" id="MobiDB-lite"/>
    </source>
</evidence>
<organism evidence="4 5">
    <name type="scientific">Kitasatospora viridis</name>
    <dbReference type="NCBI Taxonomy" id="281105"/>
    <lineage>
        <taxon>Bacteria</taxon>
        <taxon>Bacillati</taxon>
        <taxon>Actinomycetota</taxon>
        <taxon>Actinomycetes</taxon>
        <taxon>Kitasatosporales</taxon>
        <taxon>Streptomycetaceae</taxon>
        <taxon>Kitasatospora</taxon>
    </lineage>
</organism>
<accession>A0A561UNT6</accession>
<comment type="caution">
    <text evidence="4">The sequence shown here is derived from an EMBL/GenBank/DDBJ whole genome shotgun (WGS) entry which is preliminary data.</text>
</comment>
<proteinExistence type="predicted"/>
<reference evidence="4 5" key="1">
    <citation type="submission" date="2019-06" db="EMBL/GenBank/DDBJ databases">
        <title>Sequencing the genomes of 1000 actinobacteria strains.</title>
        <authorList>
            <person name="Klenk H.-P."/>
        </authorList>
    </citation>
    <scope>NUCLEOTIDE SEQUENCE [LARGE SCALE GENOMIC DNA]</scope>
    <source>
        <strain evidence="4 5">DSM 44826</strain>
    </source>
</reference>
<protein>
    <recommendedName>
        <fullName evidence="6">LPXTG-motif cell wall-anchored protein</fullName>
    </recommendedName>
</protein>